<dbReference type="RefSeq" id="WP_206967111.1">
    <property type="nucleotide sequence ID" value="NZ_JAFLVX010000023.1"/>
</dbReference>
<keyword evidence="2" id="KW-1185">Reference proteome</keyword>
<evidence type="ECO:0000313" key="1">
    <source>
        <dbReference type="EMBL" id="MBO0477282.1"/>
    </source>
</evidence>
<reference evidence="1 2" key="1">
    <citation type="submission" date="2021-03" db="EMBL/GenBank/DDBJ databases">
        <title>Enterococcal diversity collection.</title>
        <authorList>
            <person name="Gilmore M.S."/>
            <person name="Schwartzman J."/>
            <person name="Van Tyne D."/>
            <person name="Martin M."/>
            <person name="Earl A.M."/>
            <person name="Manson A.L."/>
            <person name="Straub T."/>
            <person name="Salamzade R."/>
            <person name="Saavedra J."/>
            <person name="Lebreton F."/>
            <person name="Prichula J."/>
            <person name="Schaufler K."/>
            <person name="Gaca A."/>
            <person name="Sgardioli B."/>
            <person name="Wagenaar J."/>
            <person name="Strong T."/>
        </authorList>
    </citation>
    <scope>NUCLEOTIDE SEQUENCE [LARGE SCALE GENOMIC DNA]</scope>
    <source>
        <strain evidence="1 2">DIV0080</strain>
    </source>
</reference>
<protein>
    <submittedName>
        <fullName evidence="1">Uncharacterized protein</fullName>
    </submittedName>
</protein>
<dbReference type="Proteomes" id="UP000664857">
    <property type="component" value="Unassembled WGS sequence"/>
</dbReference>
<gene>
    <name evidence="1" type="ORF">DOK76_09375</name>
</gene>
<organism evidence="1 2">
    <name type="scientific">Candidatus Vagococcus giribetii</name>
    <dbReference type="NCBI Taxonomy" id="2230876"/>
    <lineage>
        <taxon>Bacteria</taxon>
        <taxon>Bacillati</taxon>
        <taxon>Bacillota</taxon>
        <taxon>Bacilli</taxon>
        <taxon>Lactobacillales</taxon>
        <taxon>Enterococcaceae</taxon>
        <taxon>Vagococcus</taxon>
    </lineage>
</organism>
<proteinExistence type="predicted"/>
<sequence>MLNLSDKRQHFRFPAYDDEIGVKLVNNKRRDFLKDVLDDGFVYKKQESYLPNASKTKKDKIKSLTIDPVDMVDAPDYFGYEEMEETPHALPKERAAAYRQKEVKVEKGTRVLENNTYIEPSPTNYTAPQSSFSNKLFEADSYGNAKYTNRERRGSKFESSYDLPGMNGKSLFKPKHIPASLIDDQDMSQPKHSRDVIVEELRKASQASFLMLEDEVVLDPIIDSVELPITETPSLVPEKKKNQRLEKTLSGIIAEEGSTKLDSYYFD</sequence>
<accession>A0ABS3HU63</accession>
<evidence type="ECO:0000313" key="2">
    <source>
        <dbReference type="Proteomes" id="UP000664857"/>
    </source>
</evidence>
<name>A0ABS3HU63_9ENTE</name>
<comment type="caution">
    <text evidence="1">The sequence shown here is derived from an EMBL/GenBank/DDBJ whole genome shotgun (WGS) entry which is preliminary data.</text>
</comment>
<dbReference type="EMBL" id="JAFLVX010000023">
    <property type="protein sequence ID" value="MBO0477282.1"/>
    <property type="molecule type" value="Genomic_DNA"/>
</dbReference>